<keyword evidence="1" id="KW-0472">Membrane</keyword>
<sequence length="136" mass="16044">MGSLKFTLQQIGIKDDDEIILVSNFKYLFFVLYYVDMIFGIDSDEFIAKSCESYRKIVFYEKSVNFLDLYKKSLHQYIPTYKIIMGFEVVFFNLNVMALKSGYQKTIFKYMSGNCPFSQEIFILLFILLLNSKSDE</sequence>
<keyword evidence="2" id="KW-1185">Reference proteome</keyword>
<proteinExistence type="predicted"/>
<evidence type="ECO:0000256" key="1">
    <source>
        <dbReference type="SAM" id="Phobius"/>
    </source>
</evidence>
<protein>
    <submittedName>
        <fullName evidence="3">Uncharacterized protein</fullName>
    </submittedName>
</protein>
<keyword evidence="1" id="KW-0812">Transmembrane</keyword>
<feature type="transmembrane region" description="Helical" evidence="1">
    <location>
        <begin position="80"/>
        <end position="98"/>
    </location>
</feature>
<dbReference type="Proteomes" id="UP000095283">
    <property type="component" value="Unplaced"/>
</dbReference>
<name>A0A1I7WJF0_HETBA</name>
<dbReference type="AlphaFoldDB" id="A0A1I7WJF0"/>
<reference evidence="3" key="1">
    <citation type="submission" date="2016-11" db="UniProtKB">
        <authorList>
            <consortium name="WormBaseParasite"/>
        </authorList>
    </citation>
    <scope>IDENTIFICATION</scope>
</reference>
<evidence type="ECO:0000313" key="2">
    <source>
        <dbReference type="Proteomes" id="UP000095283"/>
    </source>
</evidence>
<keyword evidence="1" id="KW-1133">Transmembrane helix</keyword>
<accession>A0A1I7WJF0</accession>
<dbReference type="WBParaSite" id="Hba_05094">
    <property type="protein sequence ID" value="Hba_05094"/>
    <property type="gene ID" value="Hba_05094"/>
</dbReference>
<organism evidence="2 3">
    <name type="scientific">Heterorhabditis bacteriophora</name>
    <name type="common">Entomopathogenic nematode worm</name>
    <dbReference type="NCBI Taxonomy" id="37862"/>
    <lineage>
        <taxon>Eukaryota</taxon>
        <taxon>Metazoa</taxon>
        <taxon>Ecdysozoa</taxon>
        <taxon>Nematoda</taxon>
        <taxon>Chromadorea</taxon>
        <taxon>Rhabditida</taxon>
        <taxon>Rhabditina</taxon>
        <taxon>Rhabditomorpha</taxon>
        <taxon>Strongyloidea</taxon>
        <taxon>Heterorhabditidae</taxon>
        <taxon>Heterorhabditis</taxon>
    </lineage>
</organism>
<evidence type="ECO:0000313" key="3">
    <source>
        <dbReference type="WBParaSite" id="Hba_05094"/>
    </source>
</evidence>